<proteinExistence type="predicted"/>
<reference evidence="1 2" key="1">
    <citation type="submission" date="2020-03" db="EMBL/GenBank/DDBJ databases">
        <title>Tamlana sp. nov, isolated from XXX.</title>
        <authorList>
            <person name="Cao W.R."/>
        </authorList>
    </citation>
    <scope>NUCLEOTIDE SEQUENCE [LARGE SCALE GENOMIC DNA]</scope>
    <source>
        <strain evidence="1 2">HST1-43</strain>
    </source>
</reference>
<evidence type="ECO:0000313" key="2">
    <source>
        <dbReference type="Proteomes" id="UP000760545"/>
    </source>
</evidence>
<dbReference type="EMBL" id="JAAVJS010000076">
    <property type="protein sequence ID" value="NJX16920.1"/>
    <property type="molecule type" value="Genomic_DNA"/>
</dbReference>
<protein>
    <submittedName>
        <fullName evidence="1">Uncharacterized protein</fullName>
    </submittedName>
</protein>
<organism evidence="1 2">
    <name type="scientific">Tamlana crocina</name>
    <dbReference type="NCBI Taxonomy" id="393006"/>
    <lineage>
        <taxon>Bacteria</taxon>
        <taxon>Pseudomonadati</taxon>
        <taxon>Bacteroidota</taxon>
        <taxon>Flavobacteriia</taxon>
        <taxon>Flavobacteriales</taxon>
        <taxon>Flavobacteriaceae</taxon>
        <taxon>Tamlana</taxon>
    </lineage>
</organism>
<evidence type="ECO:0000313" key="1">
    <source>
        <dbReference type="EMBL" id="NJX16920.1"/>
    </source>
</evidence>
<comment type="caution">
    <text evidence="1">The sequence shown here is derived from an EMBL/GenBank/DDBJ whole genome shotgun (WGS) entry which is preliminary data.</text>
</comment>
<gene>
    <name evidence="1" type="ORF">HC176_15695</name>
</gene>
<keyword evidence="2" id="KW-1185">Reference proteome</keyword>
<name>A0ABX1DF18_9FLAO</name>
<sequence length="168" mass="19008">MLTVIILMASCQKEEGIKEELEVEDAVVYEEFFIAEVDGEEFEVLNSENMSATRSVGPESGIPALSVFGYSEEQGYIMLYFCFYEGKGNYTTGNKKDVGYSLLWDDEDNVWEDLPQKDNPSEIEITYADDKIVEGTFDVTAYNTDDITKEIKFSGTFGVLLEEEDTEN</sequence>
<accession>A0ABX1DF18</accession>
<dbReference type="Proteomes" id="UP000760545">
    <property type="component" value="Unassembled WGS sequence"/>
</dbReference>